<dbReference type="Proteomes" id="UP000323142">
    <property type="component" value="Unassembled WGS sequence"/>
</dbReference>
<dbReference type="Gene3D" id="3.40.50.720">
    <property type="entry name" value="NAD(P)-binding Rossmann-like Domain"/>
    <property type="match status" value="1"/>
</dbReference>
<reference evidence="3 4" key="2">
    <citation type="submission" date="2019-09" db="EMBL/GenBank/DDBJ databases">
        <authorList>
            <person name="Jin C."/>
        </authorList>
    </citation>
    <scope>NUCLEOTIDE SEQUENCE [LARGE SCALE GENOMIC DNA]</scope>
    <source>
        <strain evidence="3 4">BN140002</strain>
    </source>
</reference>
<dbReference type="PANTHER" id="PTHR43189:SF1">
    <property type="entry name" value="ZINC-TYPE ALCOHOL DEHYDROGENASE-LIKE PROTEIN C1198.01"/>
    <property type="match status" value="1"/>
</dbReference>
<dbReference type="InterPro" id="IPR013154">
    <property type="entry name" value="ADH-like_N"/>
</dbReference>
<dbReference type="SUPFAM" id="SSF50129">
    <property type="entry name" value="GroES-like"/>
    <property type="match status" value="1"/>
</dbReference>
<evidence type="ECO:0000313" key="4">
    <source>
        <dbReference type="Proteomes" id="UP000323142"/>
    </source>
</evidence>
<feature type="domain" description="Alcohol dehydrogenase-like N-terminal" evidence="2">
    <location>
        <begin position="25"/>
        <end position="119"/>
    </location>
</feature>
<dbReference type="Gene3D" id="3.90.180.10">
    <property type="entry name" value="Medium-chain alcohol dehydrogenases, catalytic domain"/>
    <property type="match status" value="2"/>
</dbReference>
<dbReference type="NCBIfam" id="TIGR01202">
    <property type="entry name" value="bchC"/>
    <property type="match status" value="1"/>
</dbReference>
<dbReference type="RefSeq" id="WP_149816397.1">
    <property type="nucleotide sequence ID" value="NZ_VUOA01000016.1"/>
</dbReference>
<evidence type="ECO:0000259" key="2">
    <source>
        <dbReference type="Pfam" id="PF08240"/>
    </source>
</evidence>
<dbReference type="InterPro" id="IPR011032">
    <property type="entry name" value="GroES-like_sf"/>
</dbReference>
<comment type="caution">
    <text evidence="3">The sequence shown here is derived from an EMBL/GenBank/DDBJ whole genome shotgun (WGS) entry which is preliminary data.</text>
</comment>
<reference evidence="3 4" key="1">
    <citation type="submission" date="2019-09" db="EMBL/GenBank/DDBJ databases">
        <title>Salinarimonas rosea gen. nov., sp. nov., a new member of the a-2 subgroup of the Proteobacteria.</title>
        <authorList>
            <person name="Liu J."/>
        </authorList>
    </citation>
    <scope>NUCLEOTIDE SEQUENCE [LARGE SCALE GENOMIC DNA]</scope>
    <source>
        <strain evidence="3 4">BN140002</strain>
    </source>
</reference>
<dbReference type="OrthoDB" id="9806940at2"/>
<dbReference type="SUPFAM" id="SSF51735">
    <property type="entry name" value="NAD(P)-binding Rossmann-fold domains"/>
    <property type="match status" value="1"/>
</dbReference>
<dbReference type="PANTHER" id="PTHR43189">
    <property type="entry name" value="ZINC-TYPE ALCOHOL DEHYDROGENASE-LIKE PROTEIN C1198.01-RELATED"/>
    <property type="match status" value="1"/>
</dbReference>
<evidence type="ECO:0000256" key="1">
    <source>
        <dbReference type="ARBA" id="ARBA00023002"/>
    </source>
</evidence>
<proteinExistence type="predicted"/>
<dbReference type="InterPro" id="IPR005903">
    <property type="entry name" value="BchC"/>
</dbReference>
<keyword evidence="4" id="KW-1185">Reference proteome</keyword>
<dbReference type="GO" id="GO:0036354">
    <property type="term" value="F:bacteriochlorophyllide-a dehydrogenase activity"/>
    <property type="evidence" value="ECO:0007669"/>
    <property type="project" value="InterPro"/>
</dbReference>
<name>A0A5B2VHP6_9HYPH</name>
<dbReference type="EMBL" id="VUOA01000016">
    <property type="protein sequence ID" value="KAA2238066.1"/>
    <property type="molecule type" value="Genomic_DNA"/>
</dbReference>
<keyword evidence="1" id="KW-0560">Oxidoreductase</keyword>
<protein>
    <submittedName>
        <fullName evidence="3">Chlorophyll synthesis pathway protein BchC</fullName>
    </submittedName>
</protein>
<dbReference type="InterPro" id="IPR036291">
    <property type="entry name" value="NAD(P)-bd_dom_sf"/>
</dbReference>
<organism evidence="3 4">
    <name type="scientific">Salinarimonas soli</name>
    <dbReference type="NCBI Taxonomy" id="1638099"/>
    <lineage>
        <taxon>Bacteria</taxon>
        <taxon>Pseudomonadati</taxon>
        <taxon>Pseudomonadota</taxon>
        <taxon>Alphaproteobacteria</taxon>
        <taxon>Hyphomicrobiales</taxon>
        <taxon>Salinarimonadaceae</taxon>
        <taxon>Salinarimonas</taxon>
    </lineage>
</organism>
<gene>
    <name evidence="3" type="primary">bchC</name>
    <name evidence="3" type="ORF">F0L46_07305</name>
</gene>
<dbReference type="CDD" id="cd08255">
    <property type="entry name" value="2-desacetyl-2-hydroxyethyl_bacteriochlorophyllide_like"/>
    <property type="match status" value="1"/>
</dbReference>
<dbReference type="Pfam" id="PF08240">
    <property type="entry name" value="ADH_N"/>
    <property type="match status" value="1"/>
</dbReference>
<dbReference type="AlphaFoldDB" id="A0A5B2VHP6"/>
<accession>A0A5B2VHP6</accession>
<sequence length="311" mass="32889">MDTHAVIFEAPERLRLDRLALAAAGPEDVVVDVEWSGISTGTERLLYLGRMPSFPGLGYPLVPGYEAVGRVRSHGGANGLSDGDRVFVPGAHCFPEARCLFGASAARLVVPAARVARVPHGIEAEATLLALAATAHHALAIAGGAPDLIVGHGVLGRLLARLAVARGGRPVVWEREERRRSPGEAYAVVRPEDDDRRDYPRIVDVSGDSGLLDTLIARLAPGGAVVLAGFYAEPLSFAFPPAFMREAAIRIAAEWKPADLAAVTALVADGSLSLDGLVTDVEPAGRAPDAYRTAFGDPACLKMILDWRDLQ</sequence>
<evidence type="ECO:0000313" key="3">
    <source>
        <dbReference type="EMBL" id="KAA2238066.1"/>
    </source>
</evidence>